<proteinExistence type="inferred from homology"/>
<organism evidence="3 4">
    <name type="scientific">Paramagnetospirillum magnetotacticum MS-1</name>
    <dbReference type="NCBI Taxonomy" id="272627"/>
    <lineage>
        <taxon>Bacteria</taxon>
        <taxon>Pseudomonadati</taxon>
        <taxon>Pseudomonadota</taxon>
        <taxon>Alphaproteobacteria</taxon>
        <taxon>Rhodospirillales</taxon>
        <taxon>Magnetospirillaceae</taxon>
        <taxon>Paramagnetospirillum</taxon>
    </lineage>
</organism>
<dbReference type="InterPro" id="IPR003423">
    <property type="entry name" value="OMP_efflux"/>
</dbReference>
<evidence type="ECO:0000256" key="1">
    <source>
        <dbReference type="ARBA" id="ARBA00007613"/>
    </source>
</evidence>
<evidence type="ECO:0000313" key="3">
    <source>
        <dbReference type="EMBL" id="KIL99090.1"/>
    </source>
</evidence>
<sequence>MPPSLETAERSTSDDKNVVSHSVEAPVGELTLQRALALALVGSPELSAFSFDIRAAEARTMQADFIPNPVLGVDAQDFGGRDTRRGFDSAQTTLSFNQLIELGSKREKRVRAARLDESLAAWDYETKRLDTLLETTRAFIGLLAAQRKLELAESILTLDRQVHTTVVERVRAGRVSPLEERRAQVALANATVSVDRARREVTAARDRLAMQWGGKVASFDRAIGNLAEVSAPRPLAELLSLAAQNPDLARWATEVDSREAKVNVERSKDIPDPTLSAGVRRYGEDRSNAFIAGISIPIPVFGLNRGNVLDAQERLAKGRAEQRAAEARITTAVKMGFEKLSSAFEEVNSLNRDILPAATTAFDGAGEGYRQGKFALIDVLDSQRSLTEAQGRLVDATAEYQIARAEMERLTGQSMTSPQPTQARAGEK</sequence>
<dbReference type="EMBL" id="JXSL01000026">
    <property type="protein sequence ID" value="KIL99090.1"/>
    <property type="molecule type" value="Genomic_DNA"/>
</dbReference>
<comment type="caution">
    <text evidence="3">The sequence shown here is derived from an EMBL/GenBank/DDBJ whole genome shotgun (WGS) entry which is preliminary data.</text>
</comment>
<keyword evidence="4" id="KW-1185">Reference proteome</keyword>
<comment type="similarity">
    <text evidence="1">Belongs to the outer membrane factor (OMF) (TC 1.B.17) family.</text>
</comment>
<dbReference type="PANTHER" id="PTHR30203:SF24">
    <property type="entry name" value="BLR4935 PROTEIN"/>
    <property type="match status" value="1"/>
</dbReference>
<dbReference type="Pfam" id="PF02321">
    <property type="entry name" value="OEP"/>
    <property type="match status" value="2"/>
</dbReference>
<dbReference type="PANTHER" id="PTHR30203">
    <property type="entry name" value="OUTER MEMBRANE CATION EFFLUX PROTEIN"/>
    <property type="match status" value="1"/>
</dbReference>
<dbReference type="InterPro" id="IPR010131">
    <property type="entry name" value="MdtP/NodT-like"/>
</dbReference>
<evidence type="ECO:0000313" key="4">
    <source>
        <dbReference type="Proteomes" id="UP000031971"/>
    </source>
</evidence>
<feature type="compositionally biased region" description="Polar residues" evidence="2">
    <location>
        <begin position="411"/>
        <end position="422"/>
    </location>
</feature>
<dbReference type="Proteomes" id="UP000031971">
    <property type="component" value="Unassembled WGS sequence"/>
</dbReference>
<dbReference type="SUPFAM" id="SSF56954">
    <property type="entry name" value="Outer membrane efflux proteins (OEP)"/>
    <property type="match status" value="1"/>
</dbReference>
<feature type="compositionally biased region" description="Basic and acidic residues" evidence="2">
    <location>
        <begin position="7"/>
        <end position="18"/>
    </location>
</feature>
<protein>
    <submittedName>
        <fullName evidence="3">Heavy metal RND efflux outer membrane protein CzcC family</fullName>
    </submittedName>
</protein>
<dbReference type="STRING" id="272627.CCC_01883"/>
<feature type="region of interest" description="Disordered" evidence="2">
    <location>
        <begin position="408"/>
        <end position="428"/>
    </location>
</feature>
<name>A0A0C2YWQ6_PARME</name>
<accession>A0A0C2YWQ6</accession>
<dbReference type="RefSeq" id="WP_009867433.1">
    <property type="nucleotide sequence ID" value="NZ_JXSL01000026.1"/>
</dbReference>
<evidence type="ECO:0000256" key="2">
    <source>
        <dbReference type="SAM" id="MobiDB-lite"/>
    </source>
</evidence>
<gene>
    <name evidence="3" type="ORF">CCC_01883</name>
</gene>
<dbReference type="Gene3D" id="1.20.1600.10">
    <property type="entry name" value="Outer membrane efflux proteins (OEP)"/>
    <property type="match status" value="1"/>
</dbReference>
<dbReference type="GO" id="GO:0015562">
    <property type="term" value="F:efflux transmembrane transporter activity"/>
    <property type="evidence" value="ECO:0007669"/>
    <property type="project" value="InterPro"/>
</dbReference>
<reference evidence="3 4" key="1">
    <citation type="submission" date="2015-01" db="EMBL/GenBank/DDBJ databases">
        <title>Genome Sequence of Magnetospirillum magnetotacticum Strain MS-1.</title>
        <authorList>
            <person name="Marinov G.K."/>
            <person name="Smalley M.D."/>
            <person name="DeSalvo G."/>
        </authorList>
    </citation>
    <scope>NUCLEOTIDE SEQUENCE [LARGE SCALE GENOMIC DNA]</scope>
    <source>
        <strain evidence="3 4">MS-1</strain>
    </source>
</reference>
<feature type="region of interest" description="Disordered" evidence="2">
    <location>
        <begin position="1"/>
        <end position="20"/>
    </location>
</feature>
<dbReference type="AlphaFoldDB" id="A0A0C2YWQ6"/>